<dbReference type="EnsemblProtists" id="EKX37178">
    <property type="protein sequence ID" value="EKX37178"/>
    <property type="gene ID" value="GUITHDRAFT_145141"/>
</dbReference>
<keyword evidence="5" id="KW-0677">Repeat</keyword>
<keyword evidence="12" id="KW-1185">Reference proteome</keyword>
<dbReference type="HOGENOM" id="CLU_015166_3_0_1"/>
<evidence type="ECO:0000313" key="12">
    <source>
        <dbReference type="Proteomes" id="UP000011087"/>
    </source>
</evidence>
<evidence type="ECO:0008006" key="13">
    <source>
        <dbReference type="Google" id="ProtNLM"/>
    </source>
</evidence>
<keyword evidence="4 8" id="KW-0812">Transmembrane</keyword>
<dbReference type="eggNOG" id="KOG0768">
    <property type="taxonomic scope" value="Eukaryota"/>
</dbReference>
<reference evidence="12" key="2">
    <citation type="submission" date="2012-11" db="EMBL/GenBank/DDBJ databases">
        <authorList>
            <person name="Kuo A."/>
            <person name="Curtis B.A."/>
            <person name="Tanifuji G."/>
            <person name="Burki F."/>
            <person name="Gruber A."/>
            <person name="Irimia M."/>
            <person name="Maruyama S."/>
            <person name="Arias M.C."/>
            <person name="Ball S.G."/>
            <person name="Gile G.H."/>
            <person name="Hirakawa Y."/>
            <person name="Hopkins J.F."/>
            <person name="Rensing S.A."/>
            <person name="Schmutz J."/>
            <person name="Symeonidi A."/>
            <person name="Elias M."/>
            <person name="Eveleigh R.J."/>
            <person name="Herman E.K."/>
            <person name="Klute M.J."/>
            <person name="Nakayama T."/>
            <person name="Obornik M."/>
            <person name="Reyes-Prieto A."/>
            <person name="Armbrust E.V."/>
            <person name="Aves S.J."/>
            <person name="Beiko R.G."/>
            <person name="Coutinho P."/>
            <person name="Dacks J.B."/>
            <person name="Durnford D.G."/>
            <person name="Fast N.M."/>
            <person name="Green B.R."/>
            <person name="Grisdale C."/>
            <person name="Hempe F."/>
            <person name="Henrissat B."/>
            <person name="Hoppner M.P."/>
            <person name="Ishida K.-I."/>
            <person name="Kim E."/>
            <person name="Koreny L."/>
            <person name="Kroth P.G."/>
            <person name="Liu Y."/>
            <person name="Malik S.-B."/>
            <person name="Maier U.G."/>
            <person name="McRose D."/>
            <person name="Mock T."/>
            <person name="Neilson J.A."/>
            <person name="Onodera N.T."/>
            <person name="Poole A.M."/>
            <person name="Pritham E.J."/>
            <person name="Richards T.A."/>
            <person name="Rocap G."/>
            <person name="Roy S.W."/>
            <person name="Sarai C."/>
            <person name="Schaack S."/>
            <person name="Shirato S."/>
            <person name="Slamovits C.H."/>
            <person name="Spencer D.F."/>
            <person name="Suzuki S."/>
            <person name="Worden A.Z."/>
            <person name="Zauner S."/>
            <person name="Barry K."/>
            <person name="Bell C."/>
            <person name="Bharti A.K."/>
            <person name="Crow J.A."/>
            <person name="Grimwood J."/>
            <person name="Kramer R."/>
            <person name="Lindquist E."/>
            <person name="Lucas S."/>
            <person name="Salamov A."/>
            <person name="McFadden G.I."/>
            <person name="Lane C.E."/>
            <person name="Keeling P.J."/>
            <person name="Gray M.W."/>
            <person name="Grigoriev I.V."/>
            <person name="Archibald J.M."/>
        </authorList>
    </citation>
    <scope>NUCLEOTIDE SEQUENCE</scope>
    <source>
        <strain evidence="12">CCMP2712</strain>
    </source>
</reference>
<dbReference type="PANTHER" id="PTHR45667">
    <property type="entry name" value="S-ADENOSYLMETHIONINE MITOCHONDRIAL CARRIER PROTEIN"/>
    <property type="match status" value="1"/>
</dbReference>
<evidence type="ECO:0000256" key="2">
    <source>
        <dbReference type="ARBA" id="ARBA00006375"/>
    </source>
</evidence>
<dbReference type="KEGG" id="gtt:GUITHDRAFT_145141"/>
<proteinExistence type="inferred from homology"/>
<dbReference type="EMBL" id="JH993062">
    <property type="protein sequence ID" value="EKX37178.1"/>
    <property type="molecule type" value="Genomic_DNA"/>
</dbReference>
<dbReference type="PROSITE" id="PS50920">
    <property type="entry name" value="SOLCAR"/>
    <property type="match status" value="1"/>
</dbReference>
<dbReference type="GeneID" id="17293920"/>
<evidence type="ECO:0000256" key="3">
    <source>
        <dbReference type="ARBA" id="ARBA00022448"/>
    </source>
</evidence>
<dbReference type="AlphaFoldDB" id="L1ILN5"/>
<protein>
    <recommendedName>
        <fullName evidence="13">Mitochondrial carrier protein</fullName>
    </recommendedName>
</protein>
<evidence type="ECO:0000256" key="1">
    <source>
        <dbReference type="ARBA" id="ARBA00004141"/>
    </source>
</evidence>
<evidence type="ECO:0000256" key="6">
    <source>
        <dbReference type="ARBA" id="ARBA00022989"/>
    </source>
</evidence>
<reference evidence="10 12" key="1">
    <citation type="journal article" date="2012" name="Nature">
        <title>Algal genomes reveal evolutionary mosaicism and the fate of nucleomorphs.</title>
        <authorList>
            <consortium name="DOE Joint Genome Institute"/>
            <person name="Curtis B.A."/>
            <person name="Tanifuji G."/>
            <person name="Burki F."/>
            <person name="Gruber A."/>
            <person name="Irimia M."/>
            <person name="Maruyama S."/>
            <person name="Arias M.C."/>
            <person name="Ball S.G."/>
            <person name="Gile G.H."/>
            <person name="Hirakawa Y."/>
            <person name="Hopkins J.F."/>
            <person name="Kuo A."/>
            <person name="Rensing S.A."/>
            <person name="Schmutz J."/>
            <person name="Symeonidi A."/>
            <person name="Elias M."/>
            <person name="Eveleigh R.J."/>
            <person name="Herman E.K."/>
            <person name="Klute M.J."/>
            <person name="Nakayama T."/>
            <person name="Obornik M."/>
            <person name="Reyes-Prieto A."/>
            <person name="Armbrust E.V."/>
            <person name="Aves S.J."/>
            <person name="Beiko R.G."/>
            <person name="Coutinho P."/>
            <person name="Dacks J.B."/>
            <person name="Durnford D.G."/>
            <person name="Fast N.M."/>
            <person name="Green B.R."/>
            <person name="Grisdale C.J."/>
            <person name="Hempel F."/>
            <person name="Henrissat B."/>
            <person name="Hoppner M.P."/>
            <person name="Ishida K."/>
            <person name="Kim E."/>
            <person name="Koreny L."/>
            <person name="Kroth P.G."/>
            <person name="Liu Y."/>
            <person name="Malik S.B."/>
            <person name="Maier U.G."/>
            <person name="McRose D."/>
            <person name="Mock T."/>
            <person name="Neilson J.A."/>
            <person name="Onodera N.T."/>
            <person name="Poole A.M."/>
            <person name="Pritham E.J."/>
            <person name="Richards T.A."/>
            <person name="Rocap G."/>
            <person name="Roy S.W."/>
            <person name="Sarai C."/>
            <person name="Schaack S."/>
            <person name="Shirato S."/>
            <person name="Slamovits C.H."/>
            <person name="Spencer D.F."/>
            <person name="Suzuki S."/>
            <person name="Worden A.Z."/>
            <person name="Zauner S."/>
            <person name="Barry K."/>
            <person name="Bell C."/>
            <person name="Bharti A.K."/>
            <person name="Crow J.A."/>
            <person name="Grimwood J."/>
            <person name="Kramer R."/>
            <person name="Lindquist E."/>
            <person name="Lucas S."/>
            <person name="Salamov A."/>
            <person name="McFadden G.I."/>
            <person name="Lane C.E."/>
            <person name="Keeling P.J."/>
            <person name="Gray M.W."/>
            <person name="Grigoriev I.V."/>
            <person name="Archibald J.M."/>
        </authorList>
    </citation>
    <scope>NUCLEOTIDE SEQUENCE</scope>
    <source>
        <strain evidence="10 12">CCMP2712</strain>
    </source>
</reference>
<keyword evidence="6" id="KW-1133">Transmembrane helix</keyword>
<keyword evidence="7 8" id="KW-0472">Membrane</keyword>
<dbReference type="Proteomes" id="UP000011087">
    <property type="component" value="Unassembled WGS sequence"/>
</dbReference>
<feature type="repeat" description="Solcar" evidence="8">
    <location>
        <begin position="44"/>
        <end position="126"/>
    </location>
</feature>
<keyword evidence="3 9" id="KW-0813">Transport</keyword>
<dbReference type="PaxDb" id="55529-EKX37178"/>
<evidence type="ECO:0000256" key="4">
    <source>
        <dbReference type="ARBA" id="ARBA00022692"/>
    </source>
</evidence>
<dbReference type="OrthoDB" id="276989at2759"/>
<evidence type="ECO:0000256" key="5">
    <source>
        <dbReference type="ARBA" id="ARBA00022737"/>
    </source>
</evidence>
<name>L1ILN5_GUITC</name>
<dbReference type="InterPro" id="IPR023395">
    <property type="entry name" value="MCP_dom_sf"/>
</dbReference>
<evidence type="ECO:0000256" key="7">
    <source>
        <dbReference type="ARBA" id="ARBA00023136"/>
    </source>
</evidence>
<organism evidence="10">
    <name type="scientific">Guillardia theta (strain CCMP2712)</name>
    <name type="common">Cryptophyte</name>
    <dbReference type="NCBI Taxonomy" id="905079"/>
    <lineage>
        <taxon>Eukaryota</taxon>
        <taxon>Cryptophyceae</taxon>
        <taxon>Pyrenomonadales</taxon>
        <taxon>Geminigeraceae</taxon>
        <taxon>Guillardia</taxon>
    </lineage>
</organism>
<dbReference type="GO" id="GO:0016020">
    <property type="term" value="C:membrane"/>
    <property type="evidence" value="ECO:0007669"/>
    <property type="project" value="UniProtKB-SubCell"/>
</dbReference>
<comment type="similarity">
    <text evidence="2 9">Belongs to the mitochondrial carrier (TC 2.A.29) family.</text>
</comment>
<evidence type="ECO:0000256" key="9">
    <source>
        <dbReference type="RuleBase" id="RU000488"/>
    </source>
</evidence>
<reference evidence="11" key="3">
    <citation type="submission" date="2016-03" db="UniProtKB">
        <authorList>
            <consortium name="EnsemblProtists"/>
        </authorList>
    </citation>
    <scope>IDENTIFICATION</scope>
</reference>
<dbReference type="InterPro" id="IPR018108">
    <property type="entry name" value="MCP_transmembrane"/>
</dbReference>
<gene>
    <name evidence="10" type="ORF">GUITHDRAFT_145141</name>
</gene>
<dbReference type="Pfam" id="PF00153">
    <property type="entry name" value="Mito_carr"/>
    <property type="match status" value="1"/>
</dbReference>
<evidence type="ECO:0000313" key="11">
    <source>
        <dbReference type="EnsemblProtists" id="EKX37178"/>
    </source>
</evidence>
<evidence type="ECO:0000313" key="10">
    <source>
        <dbReference type="EMBL" id="EKX37178.1"/>
    </source>
</evidence>
<dbReference type="SUPFAM" id="SSF103506">
    <property type="entry name" value="Mitochondrial carrier"/>
    <property type="match status" value="1"/>
</dbReference>
<dbReference type="OMA" id="VCPRILW"/>
<evidence type="ECO:0000256" key="8">
    <source>
        <dbReference type="PROSITE-ProRule" id="PRU00282"/>
    </source>
</evidence>
<dbReference type="RefSeq" id="XP_005824158.1">
    <property type="nucleotide sequence ID" value="XM_005824101.1"/>
</dbReference>
<comment type="subcellular location">
    <subcellularLocation>
        <location evidence="1">Membrane</location>
        <topology evidence="1">Multi-pass membrane protein</topology>
    </subcellularLocation>
</comment>
<sequence>MYAGYLAFLMRDIPFDVIEFGSYAKFRELYSAASKGEGNLNPFEDSMLGAIAGGLAGAATTPLDVLMTRLMLQAQSSQTPRIRAVLTELLHREGPAGLFKGIGPRIAWLAAGGLCFFAALEQAKHALGLDEQR</sequence>
<dbReference type="Gene3D" id="1.50.40.10">
    <property type="entry name" value="Mitochondrial carrier domain"/>
    <property type="match status" value="1"/>
</dbReference>
<accession>L1ILN5</accession>